<accession>A0ACB8B5G9</accession>
<name>A0ACB8B5G9_9AGAM</name>
<proteinExistence type="predicted"/>
<keyword evidence="2" id="KW-1185">Reference proteome</keyword>
<dbReference type="EMBL" id="MU266552">
    <property type="protein sequence ID" value="KAH7920902.1"/>
    <property type="molecule type" value="Genomic_DNA"/>
</dbReference>
<protein>
    <submittedName>
        <fullName evidence="1">Uncharacterized protein</fullName>
    </submittedName>
</protein>
<sequence>MFRSVQNLLGMSPPVGRTIRLNLETSKSDGILKYKSSHIKWCSRGIALGTVFVPSLQYVCEGDQWHWRKAVPDVDVGQKKDVIYSGDRGWQYLGTYERVTVGHALSAVKLMAMAPNKLNCVINQTTLDSNNIPRIVRDMYRDGILMVEFFVLKCIGFNHALNLHLSSDALATQKVPKPIPIPGKTQPKGVPKKHGGKRKRGDDKNDAAPKRKKHKKL</sequence>
<evidence type="ECO:0000313" key="1">
    <source>
        <dbReference type="EMBL" id="KAH7920902.1"/>
    </source>
</evidence>
<reference evidence="1" key="1">
    <citation type="journal article" date="2021" name="New Phytol.">
        <title>Evolutionary innovations through gain and loss of genes in the ectomycorrhizal Boletales.</title>
        <authorList>
            <person name="Wu G."/>
            <person name="Miyauchi S."/>
            <person name="Morin E."/>
            <person name="Kuo A."/>
            <person name="Drula E."/>
            <person name="Varga T."/>
            <person name="Kohler A."/>
            <person name="Feng B."/>
            <person name="Cao Y."/>
            <person name="Lipzen A."/>
            <person name="Daum C."/>
            <person name="Hundley H."/>
            <person name="Pangilinan J."/>
            <person name="Johnson J."/>
            <person name="Barry K."/>
            <person name="LaButti K."/>
            <person name="Ng V."/>
            <person name="Ahrendt S."/>
            <person name="Min B."/>
            <person name="Choi I.G."/>
            <person name="Park H."/>
            <person name="Plett J.M."/>
            <person name="Magnuson J."/>
            <person name="Spatafora J.W."/>
            <person name="Nagy L.G."/>
            <person name="Henrissat B."/>
            <person name="Grigoriev I.V."/>
            <person name="Yang Z.L."/>
            <person name="Xu J."/>
            <person name="Martin F.M."/>
        </authorList>
    </citation>
    <scope>NUCLEOTIDE SEQUENCE</scope>
    <source>
        <strain evidence="1">KUC20120723A-06</strain>
    </source>
</reference>
<evidence type="ECO:0000313" key="2">
    <source>
        <dbReference type="Proteomes" id="UP000790709"/>
    </source>
</evidence>
<organism evidence="1 2">
    <name type="scientific">Leucogyrophana mollusca</name>
    <dbReference type="NCBI Taxonomy" id="85980"/>
    <lineage>
        <taxon>Eukaryota</taxon>
        <taxon>Fungi</taxon>
        <taxon>Dikarya</taxon>
        <taxon>Basidiomycota</taxon>
        <taxon>Agaricomycotina</taxon>
        <taxon>Agaricomycetes</taxon>
        <taxon>Agaricomycetidae</taxon>
        <taxon>Boletales</taxon>
        <taxon>Boletales incertae sedis</taxon>
        <taxon>Leucogyrophana</taxon>
    </lineage>
</organism>
<gene>
    <name evidence="1" type="ORF">BV22DRAFT_768133</name>
</gene>
<dbReference type="Proteomes" id="UP000790709">
    <property type="component" value="Unassembled WGS sequence"/>
</dbReference>
<comment type="caution">
    <text evidence="1">The sequence shown here is derived from an EMBL/GenBank/DDBJ whole genome shotgun (WGS) entry which is preliminary data.</text>
</comment>